<keyword evidence="2" id="KW-1185">Reference proteome</keyword>
<protein>
    <submittedName>
        <fullName evidence="1">Uncharacterized protein</fullName>
    </submittedName>
</protein>
<comment type="caution">
    <text evidence="1">The sequence shown here is derived from an EMBL/GenBank/DDBJ whole genome shotgun (WGS) entry which is preliminary data.</text>
</comment>
<sequence>MPFLHKATGLKNIHFFMQVTIQKCCFNVQLMYIPTMMGCKCTDAPNSIHTTCRCKGLIKINASFLCITLCNNPSLIPINNTIRFTLQLVYPLSANGLLAKSY</sequence>
<evidence type="ECO:0000313" key="2">
    <source>
        <dbReference type="Proteomes" id="UP000825935"/>
    </source>
</evidence>
<dbReference type="OMA" id="TIEECCL"/>
<reference evidence="1" key="1">
    <citation type="submission" date="2021-08" db="EMBL/GenBank/DDBJ databases">
        <title>WGS assembly of Ceratopteris richardii.</title>
        <authorList>
            <person name="Marchant D.B."/>
            <person name="Chen G."/>
            <person name="Jenkins J."/>
            <person name="Shu S."/>
            <person name="Leebens-Mack J."/>
            <person name="Grimwood J."/>
            <person name="Schmutz J."/>
            <person name="Soltis P."/>
            <person name="Soltis D."/>
            <person name="Chen Z.-H."/>
        </authorList>
    </citation>
    <scope>NUCLEOTIDE SEQUENCE</scope>
    <source>
        <strain evidence="1">Whitten #5841</strain>
        <tissue evidence="1">Leaf</tissue>
    </source>
</reference>
<evidence type="ECO:0000313" key="1">
    <source>
        <dbReference type="EMBL" id="KAH7445399.1"/>
    </source>
</evidence>
<dbReference type="Proteomes" id="UP000825935">
    <property type="component" value="Chromosome 1"/>
</dbReference>
<name>A0A8T2VLR7_CERRI</name>
<organism evidence="1 2">
    <name type="scientific">Ceratopteris richardii</name>
    <name type="common">Triangle waterfern</name>
    <dbReference type="NCBI Taxonomy" id="49495"/>
    <lineage>
        <taxon>Eukaryota</taxon>
        <taxon>Viridiplantae</taxon>
        <taxon>Streptophyta</taxon>
        <taxon>Embryophyta</taxon>
        <taxon>Tracheophyta</taxon>
        <taxon>Polypodiopsida</taxon>
        <taxon>Polypodiidae</taxon>
        <taxon>Polypodiales</taxon>
        <taxon>Pteridineae</taxon>
        <taxon>Pteridaceae</taxon>
        <taxon>Parkerioideae</taxon>
        <taxon>Ceratopteris</taxon>
    </lineage>
</organism>
<proteinExistence type="predicted"/>
<gene>
    <name evidence="1" type="ORF">KP509_01G006900</name>
</gene>
<accession>A0A8T2VLR7</accession>
<dbReference type="AlphaFoldDB" id="A0A8T2VLR7"/>
<dbReference type="EMBL" id="CM035406">
    <property type="protein sequence ID" value="KAH7445399.1"/>
    <property type="molecule type" value="Genomic_DNA"/>
</dbReference>